<feature type="region of interest" description="Disordered" evidence="2">
    <location>
        <begin position="302"/>
        <end position="335"/>
    </location>
</feature>
<dbReference type="Pfam" id="PF00379">
    <property type="entry name" value="Chitin_bind_4"/>
    <property type="match status" value="1"/>
</dbReference>
<dbReference type="PANTHER" id="PTHR10380">
    <property type="entry name" value="CUTICLE PROTEIN"/>
    <property type="match status" value="1"/>
</dbReference>
<evidence type="ECO:0000313" key="3">
    <source>
        <dbReference type="EMBL" id="EGI57990.1"/>
    </source>
</evidence>
<organism evidence="4">
    <name type="scientific">Acromyrmex echinatior</name>
    <name type="common">Panamanian leafcutter ant</name>
    <name type="synonym">Acromyrmex octospinosus echinatior</name>
    <dbReference type="NCBI Taxonomy" id="103372"/>
    <lineage>
        <taxon>Eukaryota</taxon>
        <taxon>Metazoa</taxon>
        <taxon>Ecdysozoa</taxon>
        <taxon>Arthropoda</taxon>
        <taxon>Hexapoda</taxon>
        <taxon>Insecta</taxon>
        <taxon>Pterygota</taxon>
        <taxon>Neoptera</taxon>
        <taxon>Endopterygota</taxon>
        <taxon>Hymenoptera</taxon>
        <taxon>Apocrita</taxon>
        <taxon>Aculeata</taxon>
        <taxon>Formicoidea</taxon>
        <taxon>Formicidae</taxon>
        <taxon>Myrmicinae</taxon>
        <taxon>Acromyrmex</taxon>
    </lineage>
</organism>
<dbReference type="Proteomes" id="UP000007755">
    <property type="component" value="Unassembled WGS sequence"/>
</dbReference>
<evidence type="ECO:0000313" key="4">
    <source>
        <dbReference type="Proteomes" id="UP000007755"/>
    </source>
</evidence>
<dbReference type="InterPro" id="IPR000618">
    <property type="entry name" value="Insect_cuticle"/>
</dbReference>
<protein>
    <submittedName>
        <fullName evidence="3">Endocuticle structural glycoprotein SgAbd-2</fullName>
    </submittedName>
</protein>
<name>F4X6F0_ACREC</name>
<dbReference type="STRING" id="103372.F4X6F0"/>
<dbReference type="AlphaFoldDB" id="F4X6F0"/>
<dbReference type="PANTHER" id="PTHR10380:SF241">
    <property type="entry name" value="CUTICULAR PROTEIN 47EG-RELATED"/>
    <property type="match status" value="1"/>
</dbReference>
<dbReference type="PROSITE" id="PS51155">
    <property type="entry name" value="CHIT_BIND_RR_2"/>
    <property type="match status" value="1"/>
</dbReference>
<dbReference type="InParanoid" id="F4X6F0"/>
<evidence type="ECO:0000256" key="2">
    <source>
        <dbReference type="SAM" id="MobiDB-lite"/>
    </source>
</evidence>
<keyword evidence="4" id="KW-1185">Reference proteome</keyword>
<dbReference type="EMBL" id="GL888812">
    <property type="protein sequence ID" value="EGI57990.1"/>
    <property type="molecule type" value="Genomic_DNA"/>
</dbReference>
<dbReference type="GO" id="GO:0008010">
    <property type="term" value="F:structural constituent of chitin-based larval cuticle"/>
    <property type="evidence" value="ECO:0007669"/>
    <property type="project" value="TreeGrafter"/>
</dbReference>
<accession>F4X6F0</accession>
<gene>
    <name evidence="3" type="ORF">G5I_13968</name>
</gene>
<reference evidence="3" key="1">
    <citation type="submission" date="2011-02" db="EMBL/GenBank/DDBJ databases">
        <title>The genome of the leaf-cutting ant Acromyrmex echinatior suggests key adaptations to social evolution and fungus farming.</title>
        <authorList>
            <person name="Nygaard S."/>
            <person name="Zhang G."/>
        </authorList>
    </citation>
    <scope>NUCLEOTIDE SEQUENCE</scope>
</reference>
<proteinExistence type="predicted"/>
<dbReference type="OrthoDB" id="6372059at2759"/>
<dbReference type="GO" id="GO:0062129">
    <property type="term" value="C:chitin-based extracellular matrix"/>
    <property type="evidence" value="ECO:0007669"/>
    <property type="project" value="TreeGrafter"/>
</dbReference>
<keyword evidence="1" id="KW-0193">Cuticle</keyword>
<dbReference type="InterPro" id="IPR050468">
    <property type="entry name" value="Cuticle_Struct_Prot"/>
</dbReference>
<sequence>MVPRDRIEPLAAIEKEKSPSSRVRVCRLRKAVASYMSLRKGENCKPYGPSTELSLRPRRKISRSEHYESSYQGNVFIYIERSCSRCTVNGSCMTGTLNRHKTNRSRSSDVNRRLRLWEKATFDRGLYTFKKNLHKSEFNAIVNARHGKSACLALDSDERESFAEKDARYRLILKTTSCPLFIYNDDLVAALFGLVHSQYFQEPKKIVSYSHDLGDTRGHYSFSYETEGGILQRESGSRKYAGTSDETQLIQGSVQYNAPDGTPIAMSWTADEFGTQVSGSHIPTPPPIPPAIQRALEWIAKQPTTPEPIEKNNPTQNAVPRSDNRQFRLSSNKRN</sequence>
<evidence type="ECO:0000256" key="1">
    <source>
        <dbReference type="PROSITE-ProRule" id="PRU00497"/>
    </source>
</evidence>
<dbReference type="eggNOG" id="ENOG502TG3Z">
    <property type="taxonomic scope" value="Eukaryota"/>
</dbReference>